<dbReference type="PROSITE" id="PS01071">
    <property type="entry name" value="GRPE"/>
    <property type="match status" value="1"/>
</dbReference>
<name>A0ABU9DNU2_9BACL</name>
<reference evidence="7 8" key="1">
    <citation type="submission" date="2024-04" db="EMBL/GenBank/DDBJ databases">
        <title>draft genome sequnece of Paenibacillus filicis.</title>
        <authorList>
            <person name="Kim D.-U."/>
        </authorList>
    </citation>
    <scope>NUCLEOTIDE SEQUENCE [LARGE SCALE GENOMIC DNA]</scope>
    <source>
        <strain evidence="7 8">KACC14197</strain>
    </source>
</reference>
<dbReference type="PANTHER" id="PTHR21237">
    <property type="entry name" value="GRPE PROTEIN"/>
    <property type="match status" value="1"/>
</dbReference>
<sequence>MNTEEKKQEEQAGQHEQVESATYEAFEQAETGTADAPSDAVQAQIDEAKKQAEEHYQRLLRTQADFDNFRRRTQKEKEETAKYGSLKVIEQLLPVVDNFERALSASKDNKDYDALAKGIDMIFRQLDQVLAAEGLRPMEAVGTPFNPEYHQAIMQVESEEHEEGIVVEEIQKGYLLKDKVLRAAMVKVSS</sequence>
<comment type="similarity">
    <text evidence="1 3 5">Belongs to the GrpE family.</text>
</comment>
<evidence type="ECO:0000256" key="1">
    <source>
        <dbReference type="ARBA" id="ARBA00009054"/>
    </source>
</evidence>
<keyword evidence="8" id="KW-1185">Reference proteome</keyword>
<evidence type="ECO:0000256" key="5">
    <source>
        <dbReference type="RuleBase" id="RU004478"/>
    </source>
</evidence>
<dbReference type="SUPFAM" id="SSF58014">
    <property type="entry name" value="Coiled-coil domain of nucleotide exchange factor GrpE"/>
    <property type="match status" value="1"/>
</dbReference>
<comment type="subcellular location">
    <subcellularLocation>
        <location evidence="3">Cytoplasm</location>
    </subcellularLocation>
</comment>
<comment type="caution">
    <text evidence="7">The sequence shown here is derived from an EMBL/GenBank/DDBJ whole genome shotgun (WGS) entry which is preliminary data.</text>
</comment>
<evidence type="ECO:0000256" key="6">
    <source>
        <dbReference type="SAM" id="MobiDB-lite"/>
    </source>
</evidence>
<accession>A0ABU9DNU2</accession>
<dbReference type="Pfam" id="PF01025">
    <property type="entry name" value="GrpE"/>
    <property type="match status" value="1"/>
</dbReference>
<evidence type="ECO:0000256" key="2">
    <source>
        <dbReference type="ARBA" id="ARBA00023186"/>
    </source>
</evidence>
<dbReference type="InterPro" id="IPR000740">
    <property type="entry name" value="GrpE"/>
</dbReference>
<dbReference type="NCBIfam" id="NF010738">
    <property type="entry name" value="PRK14140.1"/>
    <property type="match status" value="1"/>
</dbReference>
<dbReference type="InterPro" id="IPR013805">
    <property type="entry name" value="GrpE_CC"/>
</dbReference>
<gene>
    <name evidence="3 7" type="primary">grpE</name>
    <name evidence="7" type="ORF">WMW72_15965</name>
</gene>
<organism evidence="7 8">
    <name type="scientific">Paenibacillus filicis</name>
    <dbReference type="NCBI Taxonomy" id="669464"/>
    <lineage>
        <taxon>Bacteria</taxon>
        <taxon>Bacillati</taxon>
        <taxon>Bacillota</taxon>
        <taxon>Bacilli</taxon>
        <taxon>Bacillales</taxon>
        <taxon>Paenibacillaceae</taxon>
        <taxon>Paenibacillus</taxon>
    </lineage>
</organism>
<feature type="region of interest" description="Disordered" evidence="6">
    <location>
        <begin position="1"/>
        <end position="54"/>
    </location>
</feature>
<proteinExistence type="inferred from homology"/>
<dbReference type="SUPFAM" id="SSF51064">
    <property type="entry name" value="Head domain of nucleotide exchange factor GrpE"/>
    <property type="match status" value="1"/>
</dbReference>
<evidence type="ECO:0000313" key="7">
    <source>
        <dbReference type="EMBL" id="MEK8129403.1"/>
    </source>
</evidence>
<dbReference type="Proteomes" id="UP001469365">
    <property type="component" value="Unassembled WGS sequence"/>
</dbReference>
<keyword evidence="3 4" id="KW-0346">Stress response</keyword>
<evidence type="ECO:0000256" key="3">
    <source>
        <dbReference type="HAMAP-Rule" id="MF_01151"/>
    </source>
</evidence>
<protein>
    <recommendedName>
        <fullName evidence="3 4">Protein GrpE</fullName>
    </recommendedName>
    <alternativeName>
        <fullName evidence="3">HSP-70 cofactor</fullName>
    </alternativeName>
</protein>
<evidence type="ECO:0000313" key="8">
    <source>
        <dbReference type="Proteomes" id="UP001469365"/>
    </source>
</evidence>
<dbReference type="PANTHER" id="PTHR21237:SF23">
    <property type="entry name" value="GRPE PROTEIN HOMOLOG, MITOCHONDRIAL"/>
    <property type="match status" value="1"/>
</dbReference>
<dbReference type="HAMAP" id="MF_01151">
    <property type="entry name" value="GrpE"/>
    <property type="match status" value="1"/>
</dbReference>
<keyword evidence="3" id="KW-0963">Cytoplasm</keyword>
<comment type="subunit">
    <text evidence="3">Homodimer.</text>
</comment>
<dbReference type="Gene3D" id="3.90.20.20">
    <property type="match status" value="1"/>
</dbReference>
<feature type="compositionally biased region" description="Basic and acidic residues" evidence="6">
    <location>
        <begin position="1"/>
        <end position="18"/>
    </location>
</feature>
<dbReference type="PRINTS" id="PR00773">
    <property type="entry name" value="GRPEPROTEIN"/>
</dbReference>
<evidence type="ECO:0000256" key="4">
    <source>
        <dbReference type="RuleBase" id="RU000639"/>
    </source>
</evidence>
<dbReference type="RefSeq" id="WP_341416499.1">
    <property type="nucleotide sequence ID" value="NZ_JBBPCC010000009.1"/>
</dbReference>
<comment type="function">
    <text evidence="3 4">Participates actively in the response to hyperosmotic and heat shock by preventing the aggregation of stress-denatured proteins, in association with DnaK and GrpE. It is the nucleotide exchange factor for DnaK and may function as a thermosensor. Unfolded proteins bind initially to DnaJ; upon interaction with the DnaJ-bound protein, DnaK hydrolyzes its bound ATP, resulting in the formation of a stable complex. GrpE releases ADP from DnaK; ATP binding to DnaK triggers the release of the substrate protein, thus completing the reaction cycle. Several rounds of ATP-dependent interactions between DnaJ, DnaK and GrpE are required for fully efficient folding.</text>
</comment>
<dbReference type="EMBL" id="JBBPCC010000009">
    <property type="protein sequence ID" value="MEK8129403.1"/>
    <property type="molecule type" value="Genomic_DNA"/>
</dbReference>
<dbReference type="Gene3D" id="2.30.22.10">
    <property type="entry name" value="Head domain of nucleotide exchange factor GrpE"/>
    <property type="match status" value="1"/>
</dbReference>
<keyword evidence="2 3" id="KW-0143">Chaperone</keyword>
<dbReference type="CDD" id="cd00446">
    <property type="entry name" value="GrpE"/>
    <property type="match status" value="1"/>
</dbReference>
<dbReference type="InterPro" id="IPR009012">
    <property type="entry name" value="GrpE_head"/>
</dbReference>